<dbReference type="GeneID" id="9803579"/>
<gene>
    <name evidence="3" type="ORF">GCK72_004876</name>
</gene>
<feature type="chain" id="PRO_5025662709" evidence="2">
    <location>
        <begin position="19"/>
        <end position="374"/>
    </location>
</feature>
<evidence type="ECO:0000256" key="1">
    <source>
        <dbReference type="SAM" id="MobiDB-lite"/>
    </source>
</evidence>
<dbReference type="CTD" id="9803579"/>
<keyword evidence="2" id="KW-0732">Signal</keyword>
<dbReference type="RefSeq" id="XP_003091681.2">
    <property type="nucleotide sequence ID" value="XM_003091633.2"/>
</dbReference>
<dbReference type="KEGG" id="crq:GCK72_004876"/>
<reference evidence="3 4" key="1">
    <citation type="submission" date="2019-12" db="EMBL/GenBank/DDBJ databases">
        <title>Chromosome-level assembly of the Caenorhabditis remanei genome.</title>
        <authorList>
            <person name="Teterina A.A."/>
            <person name="Willis J.H."/>
            <person name="Phillips P.C."/>
        </authorList>
    </citation>
    <scope>NUCLEOTIDE SEQUENCE [LARGE SCALE GENOMIC DNA]</scope>
    <source>
        <strain evidence="3 4">PX506</strain>
        <tissue evidence="3">Whole organism</tissue>
    </source>
</reference>
<proteinExistence type="predicted"/>
<accession>A0A6A5HCC3</accession>
<feature type="compositionally biased region" description="Acidic residues" evidence="1">
    <location>
        <begin position="154"/>
        <end position="165"/>
    </location>
</feature>
<evidence type="ECO:0000256" key="2">
    <source>
        <dbReference type="SAM" id="SignalP"/>
    </source>
</evidence>
<dbReference type="EMBL" id="WUAV01000002">
    <property type="protein sequence ID" value="KAF1764925.1"/>
    <property type="molecule type" value="Genomic_DNA"/>
</dbReference>
<feature type="compositionally biased region" description="Basic and acidic residues" evidence="1">
    <location>
        <begin position="166"/>
        <end position="175"/>
    </location>
</feature>
<comment type="caution">
    <text evidence="3">The sequence shown here is derived from an EMBL/GenBank/DDBJ whole genome shotgun (WGS) entry which is preliminary data.</text>
</comment>
<protein>
    <submittedName>
        <fullName evidence="3">Uncharacterized protein</fullName>
    </submittedName>
</protein>
<feature type="compositionally biased region" description="Low complexity" evidence="1">
    <location>
        <begin position="120"/>
        <end position="142"/>
    </location>
</feature>
<feature type="signal peptide" evidence="2">
    <location>
        <begin position="1"/>
        <end position="18"/>
    </location>
</feature>
<evidence type="ECO:0000313" key="4">
    <source>
        <dbReference type="Proteomes" id="UP000483820"/>
    </source>
</evidence>
<evidence type="ECO:0000313" key="3">
    <source>
        <dbReference type="EMBL" id="KAF1764925.1"/>
    </source>
</evidence>
<dbReference type="AlphaFoldDB" id="A0A6A5HCC3"/>
<sequence>MILKLFILLGFTILLCQSTTTEEPTHNVEDVTTTEATASDIPTSEAPVVTEAEEVVVNVPGKGEKLEEEIEKIGKDMQPETVTTKQTPEKVKETAEPKINEEMDLKKNLENLTINKTEETSTTTTTTTTTTEAPVVTTQETVTDGEGLEHDVQGEVEDGDNDLTELEEKERKIPTEDVEASEATTTESNPEASEVSETPKTTEKSLDGPIKTKQFKNLEPPKEGSLKLSEVSDGMLIKTEENKEEKVETDIAVVTDEPTTNEENDKWIAWDLIHFLLLLSPYDEDEITWWTIIYEAVKCSLRNCPNVHSHWYQRPVYLPRISRHRRQDSEFSPDDIPPTKSSQPCPCRDIEGYFEKLYATINEELKKKQLNSTM</sequence>
<feature type="region of interest" description="Disordered" evidence="1">
    <location>
        <begin position="115"/>
        <end position="227"/>
    </location>
</feature>
<dbReference type="Proteomes" id="UP000483820">
    <property type="component" value="Chromosome II"/>
</dbReference>
<organism evidence="3 4">
    <name type="scientific">Caenorhabditis remanei</name>
    <name type="common">Caenorhabditis vulgaris</name>
    <dbReference type="NCBI Taxonomy" id="31234"/>
    <lineage>
        <taxon>Eukaryota</taxon>
        <taxon>Metazoa</taxon>
        <taxon>Ecdysozoa</taxon>
        <taxon>Nematoda</taxon>
        <taxon>Chromadorea</taxon>
        <taxon>Rhabditida</taxon>
        <taxon>Rhabditina</taxon>
        <taxon>Rhabditomorpha</taxon>
        <taxon>Rhabditoidea</taxon>
        <taxon>Rhabditidae</taxon>
        <taxon>Peloderinae</taxon>
        <taxon>Caenorhabditis</taxon>
    </lineage>
</organism>
<name>A0A6A5HCC3_CAERE</name>
<feature type="compositionally biased region" description="Polar residues" evidence="1">
    <location>
        <begin position="182"/>
        <end position="199"/>
    </location>
</feature>